<accession>A0A0V1ME87</accession>
<dbReference type="GO" id="GO:0043248">
    <property type="term" value="P:proteasome assembly"/>
    <property type="evidence" value="ECO:0007669"/>
    <property type="project" value="InterPro"/>
</dbReference>
<name>A0A0V1ME87_9BILA</name>
<dbReference type="Proteomes" id="UP000054843">
    <property type="component" value="Unassembled WGS sequence"/>
</dbReference>
<dbReference type="InterPro" id="IPR018788">
    <property type="entry name" value="Proteasome_assmbl_chp_3"/>
</dbReference>
<proteinExistence type="predicted"/>
<dbReference type="Pfam" id="PF10178">
    <property type="entry name" value="PAC3"/>
    <property type="match status" value="1"/>
</dbReference>
<organism evidence="1 2">
    <name type="scientific">Trichinella papuae</name>
    <dbReference type="NCBI Taxonomy" id="268474"/>
    <lineage>
        <taxon>Eukaryota</taxon>
        <taxon>Metazoa</taxon>
        <taxon>Ecdysozoa</taxon>
        <taxon>Nematoda</taxon>
        <taxon>Enoplea</taxon>
        <taxon>Dorylaimia</taxon>
        <taxon>Trichinellida</taxon>
        <taxon>Trichinellidae</taxon>
        <taxon>Trichinella</taxon>
    </lineage>
</organism>
<dbReference type="EMBL" id="JYDO01000118">
    <property type="protein sequence ID" value="KRZ70193.1"/>
    <property type="molecule type" value="Genomic_DNA"/>
</dbReference>
<dbReference type="OrthoDB" id="5915341at2759"/>
<sequence length="157" mass="17764">MDNLEEYCTCLFHTVQIVRCIILCFQSYFRLQKMIGENVREVMGSMKLNGVDTQIAIANFSEMRRLCITQNGKFSLLLKSTSSPAMTSYELPVVDVQTIFGSSNIIFDAAAKHFIAELKLLDKPLLIYFGILKITYAEVQSLTNYIATNLLPGIDEF</sequence>
<gene>
    <name evidence="1" type="ORF">T10_9283</name>
</gene>
<keyword evidence="2" id="KW-1185">Reference proteome</keyword>
<protein>
    <submittedName>
        <fullName evidence="1">Uncharacterized protein</fullName>
    </submittedName>
</protein>
<reference evidence="1 2" key="1">
    <citation type="submission" date="2015-01" db="EMBL/GenBank/DDBJ databases">
        <title>Evolution of Trichinella species and genotypes.</title>
        <authorList>
            <person name="Korhonen P.K."/>
            <person name="Edoardo P."/>
            <person name="Giuseppe L.R."/>
            <person name="Gasser R.B."/>
        </authorList>
    </citation>
    <scope>NUCLEOTIDE SEQUENCE [LARGE SCALE GENOMIC DNA]</scope>
    <source>
        <strain evidence="1">ISS1980</strain>
    </source>
</reference>
<dbReference type="Gene3D" id="3.30.230.90">
    <property type="match status" value="1"/>
</dbReference>
<evidence type="ECO:0000313" key="1">
    <source>
        <dbReference type="EMBL" id="KRZ70193.1"/>
    </source>
</evidence>
<dbReference type="AlphaFoldDB" id="A0A0V1ME87"/>
<comment type="caution">
    <text evidence="1">The sequence shown here is derived from an EMBL/GenBank/DDBJ whole genome shotgun (WGS) entry which is preliminary data.</text>
</comment>
<evidence type="ECO:0000313" key="2">
    <source>
        <dbReference type="Proteomes" id="UP000054843"/>
    </source>
</evidence>
<dbReference type="InterPro" id="IPR053720">
    <property type="entry name" value="Psm_Assembly_Chaperone"/>
</dbReference>